<dbReference type="RefSeq" id="WP_188090782.1">
    <property type="nucleotide sequence ID" value="NZ_JACVFC010000004.1"/>
</dbReference>
<dbReference type="EMBL" id="JACVFC010000004">
    <property type="protein sequence ID" value="MBC9933651.1"/>
    <property type="molecule type" value="Genomic_DNA"/>
</dbReference>
<comment type="caution">
    <text evidence="1">The sequence shown here is derived from an EMBL/GenBank/DDBJ whole genome shotgun (WGS) entry which is preliminary data.</text>
</comment>
<sequence length="208" mass="23890">MSLLSFQQALAALIASPELCLEARQQPETVFASYDLSDREKKRLQTVVFQRGMSVNCTLYRVNRITPIYTLLPYTCLLLGDQLMPLATRFWETCRRSDLQFKREIQLFTDYLDHQIQEGRLQITYLPEILRMETAINELKFLSKQQDAASFVRNIPFDHEPGPLLEALSELRIPEPAPPAGNWSLIIDYSGEEMMFSIPQSSRAEALG</sequence>
<accession>A0ABR7TT67</accession>
<name>A0ABR7TT67_9BACT</name>
<gene>
    <name evidence="1" type="ORF">ICL07_24895</name>
</gene>
<protein>
    <submittedName>
        <fullName evidence="1">Uncharacterized protein</fullName>
    </submittedName>
</protein>
<evidence type="ECO:0000313" key="1">
    <source>
        <dbReference type="EMBL" id="MBC9933651.1"/>
    </source>
</evidence>
<organism evidence="1 2">
    <name type="scientific">Chitinophaga qingshengii</name>
    <dbReference type="NCBI Taxonomy" id="1569794"/>
    <lineage>
        <taxon>Bacteria</taxon>
        <taxon>Pseudomonadati</taxon>
        <taxon>Bacteroidota</taxon>
        <taxon>Chitinophagia</taxon>
        <taxon>Chitinophagales</taxon>
        <taxon>Chitinophagaceae</taxon>
        <taxon>Chitinophaga</taxon>
    </lineage>
</organism>
<reference evidence="1 2" key="1">
    <citation type="submission" date="2020-09" db="EMBL/GenBank/DDBJ databases">
        <title>Genome sequences of type strains of Chitinophaga qingshengii and Chitinophaga varians.</title>
        <authorList>
            <person name="Kittiwongwattana C."/>
        </authorList>
    </citation>
    <scope>NUCLEOTIDE SEQUENCE [LARGE SCALE GENOMIC DNA]</scope>
    <source>
        <strain evidence="1 2">JCM 30026</strain>
    </source>
</reference>
<proteinExistence type="predicted"/>
<evidence type="ECO:0000313" key="2">
    <source>
        <dbReference type="Proteomes" id="UP000659124"/>
    </source>
</evidence>
<keyword evidence="2" id="KW-1185">Reference proteome</keyword>
<dbReference type="Proteomes" id="UP000659124">
    <property type="component" value="Unassembled WGS sequence"/>
</dbReference>